<organism evidence="2 3">
    <name type="scientific">Leptospira weilii str. Ecochallenge</name>
    <dbReference type="NCBI Taxonomy" id="1049986"/>
    <lineage>
        <taxon>Bacteria</taxon>
        <taxon>Pseudomonadati</taxon>
        <taxon>Spirochaetota</taxon>
        <taxon>Spirochaetia</taxon>
        <taxon>Leptospirales</taxon>
        <taxon>Leptospiraceae</taxon>
        <taxon>Leptospira</taxon>
    </lineage>
</organism>
<reference evidence="2 3" key="1">
    <citation type="submission" date="2013-02" db="EMBL/GenBank/DDBJ databases">
        <authorList>
            <person name="Harkins D.M."/>
            <person name="Durkin A.S."/>
            <person name="Brinkac L.M."/>
            <person name="Haft D.H."/>
            <person name="Selengut J.D."/>
            <person name="Sanka R."/>
            <person name="DePew J."/>
            <person name="Purushe J."/>
            <person name="Haake D.A."/>
            <person name="Matsunaga J."/>
            <person name="Vinetz J.M."/>
            <person name="Sutton G.G."/>
            <person name="Nierman W.C."/>
            <person name="Fouts D.E."/>
        </authorList>
    </citation>
    <scope>NUCLEOTIDE SEQUENCE [LARGE SCALE GENOMIC DNA]</scope>
    <source>
        <strain evidence="2 3">Ecochallenge</strain>
    </source>
</reference>
<feature type="transmembrane region" description="Helical" evidence="1">
    <location>
        <begin position="17"/>
        <end position="36"/>
    </location>
</feature>
<keyword evidence="1" id="KW-1133">Transmembrane helix</keyword>
<evidence type="ECO:0000256" key="1">
    <source>
        <dbReference type="SAM" id="Phobius"/>
    </source>
</evidence>
<name>N1UDX1_9LEPT</name>
<evidence type="ECO:0000313" key="3">
    <source>
        <dbReference type="Proteomes" id="UP000012249"/>
    </source>
</evidence>
<keyword evidence="1" id="KW-0812">Transmembrane</keyword>
<dbReference type="EMBL" id="AHMI02000043">
    <property type="protein sequence ID" value="EMY16144.1"/>
    <property type="molecule type" value="Genomic_DNA"/>
</dbReference>
<comment type="caution">
    <text evidence="2">The sequence shown here is derived from an EMBL/GenBank/DDBJ whole genome shotgun (WGS) entry which is preliminary data.</text>
</comment>
<keyword evidence="1" id="KW-0472">Membrane</keyword>
<dbReference type="AlphaFoldDB" id="N1UDX1"/>
<proteinExistence type="predicted"/>
<protein>
    <submittedName>
        <fullName evidence="2">Uncharacterized protein</fullName>
    </submittedName>
</protein>
<gene>
    <name evidence="2" type="ORF">LEP1GSC043_4191</name>
</gene>
<accession>N1UDX1</accession>
<dbReference type="Proteomes" id="UP000012249">
    <property type="component" value="Unassembled WGS sequence"/>
</dbReference>
<sequence>MNSKANEKLRKQSGTNIVAAIIATLPILLGILMEFVSA</sequence>
<evidence type="ECO:0000313" key="2">
    <source>
        <dbReference type="EMBL" id="EMY16144.1"/>
    </source>
</evidence>